<sequence length="305" mass="34227">MTDIDQRGLEILQQALTFEQSMNSDEFTLGWRWYEVGAHTASITKLVVMRLVRISFKSHSETRYQLTDAGIARAEGDTASVPEVEDRELVSHDVISDNIFNDIVGYDNVKELLRESLQLDKPIHVLLVGPPSLAKSMFLWDIERAYGDFSLPLIGSATSHAGLWDMIAKKRPKIVLIDEIEKMVLADQAGLLALMEQGRIIRAKVGRELDERITVWVIAAANKTAKMPVELLSRFSIHNLTEYSSVEFRKVVTNVLVSHEDTDYNSAAAIASYLLGKSHDVRDAVRVARLAKRTGVKRAVELLIK</sequence>
<accession>A0A0F9IGU4</accession>
<dbReference type="EMBL" id="LAZR01012461">
    <property type="protein sequence ID" value="KKM26722.1"/>
    <property type="molecule type" value="Genomic_DNA"/>
</dbReference>
<comment type="caution">
    <text evidence="2">The sequence shown here is derived from an EMBL/GenBank/DDBJ whole genome shotgun (WGS) entry which is preliminary data.</text>
</comment>
<dbReference type="AlphaFoldDB" id="A0A0F9IGU4"/>
<dbReference type="GO" id="GO:0005524">
    <property type="term" value="F:ATP binding"/>
    <property type="evidence" value="ECO:0007669"/>
    <property type="project" value="InterPro"/>
</dbReference>
<protein>
    <recommendedName>
        <fullName evidence="1">ATPase AAA-type core domain-containing protein</fullName>
    </recommendedName>
</protein>
<dbReference type="InterPro" id="IPR027417">
    <property type="entry name" value="P-loop_NTPase"/>
</dbReference>
<evidence type="ECO:0000313" key="2">
    <source>
        <dbReference type="EMBL" id="KKM26722.1"/>
    </source>
</evidence>
<dbReference type="Pfam" id="PF07724">
    <property type="entry name" value="AAA_2"/>
    <property type="match status" value="1"/>
</dbReference>
<dbReference type="InterPro" id="IPR003959">
    <property type="entry name" value="ATPase_AAA_core"/>
</dbReference>
<dbReference type="GO" id="GO:0016887">
    <property type="term" value="F:ATP hydrolysis activity"/>
    <property type="evidence" value="ECO:0007669"/>
    <property type="project" value="InterPro"/>
</dbReference>
<name>A0A0F9IGU4_9ZZZZ</name>
<organism evidence="2">
    <name type="scientific">marine sediment metagenome</name>
    <dbReference type="NCBI Taxonomy" id="412755"/>
    <lineage>
        <taxon>unclassified sequences</taxon>
        <taxon>metagenomes</taxon>
        <taxon>ecological metagenomes</taxon>
    </lineage>
</organism>
<feature type="domain" description="ATPase AAA-type core" evidence="1">
    <location>
        <begin position="161"/>
        <end position="227"/>
    </location>
</feature>
<evidence type="ECO:0000259" key="1">
    <source>
        <dbReference type="Pfam" id="PF07724"/>
    </source>
</evidence>
<reference evidence="2" key="1">
    <citation type="journal article" date="2015" name="Nature">
        <title>Complex archaea that bridge the gap between prokaryotes and eukaryotes.</title>
        <authorList>
            <person name="Spang A."/>
            <person name="Saw J.H."/>
            <person name="Jorgensen S.L."/>
            <person name="Zaremba-Niedzwiedzka K."/>
            <person name="Martijn J."/>
            <person name="Lind A.E."/>
            <person name="van Eijk R."/>
            <person name="Schleper C."/>
            <person name="Guy L."/>
            <person name="Ettema T.J."/>
        </authorList>
    </citation>
    <scope>NUCLEOTIDE SEQUENCE</scope>
</reference>
<proteinExistence type="predicted"/>
<gene>
    <name evidence="2" type="ORF">LCGC14_1581950</name>
</gene>
<dbReference type="SUPFAM" id="SSF52540">
    <property type="entry name" value="P-loop containing nucleoside triphosphate hydrolases"/>
    <property type="match status" value="1"/>
</dbReference>
<dbReference type="Gene3D" id="3.40.50.300">
    <property type="entry name" value="P-loop containing nucleotide triphosphate hydrolases"/>
    <property type="match status" value="1"/>
</dbReference>